<dbReference type="InterPro" id="IPR036871">
    <property type="entry name" value="PX_dom_sf"/>
</dbReference>
<dbReference type="InterPro" id="IPR016137">
    <property type="entry name" value="RGS"/>
</dbReference>
<evidence type="ECO:0000256" key="1">
    <source>
        <dbReference type="SAM" id="Coils"/>
    </source>
</evidence>
<dbReference type="AlphaFoldDB" id="A0A8C6BJL7"/>
<sequence>MKADLLRARNMKRYINQLTVAKKQCEKRIRILGGPAYDQQEDGPLDEGEGPQSQKILQFEDILANASYREHFRTYMERMDKRALISFWESVEYLKNAHKNEIPQLVGEIYQNFFVESKEISVEKSLYKEIQQCLVGNKGIEVFCKIQGDVYEMLKDRYYPSFIVSDLYEKLMIKEEEKHVSQLISNKDEMDPGGEAGEESVDDGTSRINEQTSFAVNKLRELNEKLDYKRQALNSIQNAPKPDKKIVSKLKEEIILIEKERTELQLHMARTDWWCENLGMWKASITSGEVTEDSGEQMPCYFVMVSLQEVGGVETKNWTVPRRLSEFQNLHRKLSECFPSLKKVQLPSLSKLPFKSVDQKFMEKSKNQLNKFLQEEAEEDSDLSDCGDDVDGRKDSLAEPCFMLIGEIFELRGMFKWVRRTLIALVQVTFGRTINKQLRDAVDWALSEQMVVYYIGALRDALWPGGNLAPPNTIPSEEQSQETKRRAQQKLLENIPDMLQSLVGQQNARHGIIKIFNALQETRANKHLLYVLMELLLIELCPELRTHLDELKACQV</sequence>
<dbReference type="InterPro" id="IPR013937">
    <property type="entry name" value="Sorting_nexin_C"/>
</dbReference>
<evidence type="ECO:0000259" key="4">
    <source>
        <dbReference type="PROSITE" id="PS50195"/>
    </source>
</evidence>
<proteinExistence type="predicted"/>
<dbReference type="Pfam" id="PF00615">
    <property type="entry name" value="RGS"/>
    <property type="match status" value="1"/>
</dbReference>
<dbReference type="PANTHER" id="PTHR22775:SF48">
    <property type="entry name" value="SORTING NEXIN-25"/>
    <property type="match status" value="1"/>
</dbReference>
<dbReference type="Ensembl" id="ENSMMNT00015019274.1">
    <property type="protein sequence ID" value="ENSMMNP00015017525.1"/>
    <property type="gene ID" value="ENSMMNG00015012903.1"/>
</dbReference>
<keyword evidence="1" id="KW-0175">Coiled coil</keyword>
<dbReference type="Pfam" id="PF08628">
    <property type="entry name" value="Nexin_C"/>
    <property type="match status" value="1"/>
</dbReference>
<dbReference type="Gene3D" id="3.30.1520.10">
    <property type="entry name" value="Phox-like domain"/>
    <property type="match status" value="1"/>
</dbReference>
<name>A0A8C6BJL7_MONMO</name>
<evidence type="ECO:0000256" key="2">
    <source>
        <dbReference type="SAM" id="MobiDB-lite"/>
    </source>
</evidence>
<evidence type="ECO:0000313" key="5">
    <source>
        <dbReference type="Ensembl" id="ENSMMNP00015017525.1"/>
    </source>
</evidence>
<dbReference type="PROSITE" id="PS50195">
    <property type="entry name" value="PX"/>
    <property type="match status" value="1"/>
</dbReference>
<dbReference type="PROSITE" id="PS50132">
    <property type="entry name" value="RGS"/>
    <property type="match status" value="1"/>
</dbReference>
<feature type="domain" description="PX" evidence="4">
    <location>
        <begin position="279"/>
        <end position="409"/>
    </location>
</feature>
<dbReference type="SMART" id="SM00315">
    <property type="entry name" value="RGS"/>
    <property type="match status" value="1"/>
</dbReference>
<organism evidence="5 6">
    <name type="scientific">Monodon monoceros</name>
    <name type="common">Narwhal</name>
    <name type="synonym">Ceratodon monodon</name>
    <dbReference type="NCBI Taxonomy" id="40151"/>
    <lineage>
        <taxon>Eukaryota</taxon>
        <taxon>Metazoa</taxon>
        <taxon>Chordata</taxon>
        <taxon>Craniata</taxon>
        <taxon>Vertebrata</taxon>
        <taxon>Euteleostomi</taxon>
        <taxon>Mammalia</taxon>
        <taxon>Eutheria</taxon>
        <taxon>Laurasiatheria</taxon>
        <taxon>Artiodactyla</taxon>
        <taxon>Whippomorpha</taxon>
        <taxon>Cetacea</taxon>
        <taxon>Odontoceti</taxon>
        <taxon>Monodontidae</taxon>
        <taxon>Monodon</taxon>
    </lineage>
</organism>
<reference evidence="5" key="1">
    <citation type="submission" date="2025-08" db="UniProtKB">
        <authorList>
            <consortium name="Ensembl"/>
        </authorList>
    </citation>
    <scope>IDENTIFICATION</scope>
</reference>
<dbReference type="GeneTree" id="ENSGT00950000182856"/>
<dbReference type="SUPFAM" id="SSF48097">
    <property type="entry name" value="Regulator of G-protein signaling, RGS"/>
    <property type="match status" value="1"/>
</dbReference>
<dbReference type="PANTHER" id="PTHR22775">
    <property type="entry name" value="SORTING NEXIN"/>
    <property type="match status" value="1"/>
</dbReference>
<reference evidence="5" key="2">
    <citation type="submission" date="2025-09" db="UniProtKB">
        <authorList>
            <consortium name="Ensembl"/>
        </authorList>
    </citation>
    <scope>IDENTIFICATION</scope>
</reference>
<keyword evidence="6" id="KW-1185">Reference proteome</keyword>
<dbReference type="FunFam" id="1.10.167.10:FF:000013">
    <property type="entry name" value="sorting nexin-25 isoform X1"/>
    <property type="match status" value="1"/>
</dbReference>
<gene>
    <name evidence="5" type="primary">SNX25</name>
</gene>
<dbReference type="InterPro" id="IPR044926">
    <property type="entry name" value="RGS_subdomain_2"/>
</dbReference>
<dbReference type="Gene3D" id="1.10.167.10">
    <property type="entry name" value="Regulator of G-protein Signalling 4, domain 2"/>
    <property type="match status" value="1"/>
</dbReference>
<dbReference type="InterPro" id="IPR036305">
    <property type="entry name" value="RGS_sf"/>
</dbReference>
<dbReference type="Pfam" id="PF00787">
    <property type="entry name" value="PX"/>
    <property type="match status" value="1"/>
</dbReference>
<dbReference type="GO" id="GO:0035091">
    <property type="term" value="F:phosphatidylinositol binding"/>
    <property type="evidence" value="ECO:0007669"/>
    <property type="project" value="InterPro"/>
</dbReference>
<dbReference type="Proteomes" id="UP000694561">
    <property type="component" value="Unplaced"/>
</dbReference>
<dbReference type="SUPFAM" id="SSF64268">
    <property type="entry name" value="PX domain"/>
    <property type="match status" value="1"/>
</dbReference>
<accession>A0A8C6BJL7</accession>
<dbReference type="GO" id="GO:0005768">
    <property type="term" value="C:endosome"/>
    <property type="evidence" value="ECO:0007669"/>
    <property type="project" value="TreeGrafter"/>
</dbReference>
<protein>
    <submittedName>
        <fullName evidence="5">Sorting nexin 25</fullName>
    </submittedName>
</protein>
<evidence type="ECO:0000313" key="6">
    <source>
        <dbReference type="Proteomes" id="UP000694561"/>
    </source>
</evidence>
<feature type="region of interest" description="Disordered" evidence="2">
    <location>
        <begin position="186"/>
        <end position="207"/>
    </location>
</feature>
<dbReference type="InterPro" id="IPR001683">
    <property type="entry name" value="PX_dom"/>
</dbReference>
<evidence type="ECO:0000259" key="3">
    <source>
        <dbReference type="PROSITE" id="PS50132"/>
    </source>
</evidence>
<feature type="coiled-coil region" evidence="1">
    <location>
        <begin position="219"/>
        <end position="267"/>
    </location>
</feature>
<feature type="domain" description="RGS" evidence="3">
    <location>
        <begin position="58"/>
        <end position="172"/>
    </location>
</feature>